<dbReference type="Proteomes" id="UP001299235">
    <property type="component" value="Unassembled WGS sequence"/>
</dbReference>
<protein>
    <submittedName>
        <fullName evidence="2">Gx transporter family protein</fullName>
    </submittedName>
</protein>
<feature type="transmembrane region" description="Helical" evidence="1">
    <location>
        <begin position="78"/>
        <end position="98"/>
    </location>
</feature>
<feature type="transmembrane region" description="Helical" evidence="1">
    <location>
        <begin position="56"/>
        <end position="72"/>
    </location>
</feature>
<evidence type="ECO:0000256" key="1">
    <source>
        <dbReference type="SAM" id="Phobius"/>
    </source>
</evidence>
<reference evidence="2 3" key="1">
    <citation type="submission" date="2021-10" db="EMBL/GenBank/DDBJ databases">
        <title>Anaerobic single-cell dispensing facilitates the cultivation of human gut bacteria.</title>
        <authorList>
            <person name="Afrizal A."/>
        </authorList>
    </citation>
    <scope>NUCLEOTIDE SEQUENCE [LARGE SCALE GENOMIC DNA]</scope>
    <source>
        <strain evidence="2 3">CLA-AA-H246</strain>
    </source>
</reference>
<sequence>MKVKHMTFLAMYTTIALTIFVVEAMLPPLAPIPGIKLGLANVVTLWLLYYATWKDALCVLLMRILIASMVTGQMVSFSYSLCGGLFCFVAMALLFRLLGKKHIPFISVIGALFHNLGQICIAMVILRSASILVYLPMLTISGILTGAFTGLCAWFASRRLRKDQVWFIR</sequence>
<dbReference type="InterPro" id="IPR014535">
    <property type="entry name" value="Hpre_diP_synt_I"/>
</dbReference>
<gene>
    <name evidence="2" type="ORF">LKD42_08845</name>
</gene>
<feature type="transmembrane region" description="Helical" evidence="1">
    <location>
        <begin position="105"/>
        <end position="125"/>
    </location>
</feature>
<comment type="caution">
    <text evidence="2">The sequence shown here is derived from an EMBL/GenBank/DDBJ whole genome shotgun (WGS) entry which is preliminary data.</text>
</comment>
<proteinExistence type="predicted"/>
<feature type="transmembrane region" description="Helical" evidence="1">
    <location>
        <begin position="7"/>
        <end position="26"/>
    </location>
</feature>
<keyword evidence="1" id="KW-0472">Membrane</keyword>
<evidence type="ECO:0000313" key="3">
    <source>
        <dbReference type="Proteomes" id="UP001299235"/>
    </source>
</evidence>
<dbReference type="Pfam" id="PF07456">
    <property type="entry name" value="Hpre_diP_synt_I"/>
    <property type="match status" value="1"/>
</dbReference>
<dbReference type="PIRSF" id="PIRSF027391">
    <property type="entry name" value="Hpre_diP_synt_I"/>
    <property type="match status" value="1"/>
</dbReference>
<dbReference type="RefSeq" id="WP_022119505.1">
    <property type="nucleotide sequence ID" value="NZ_JAJEQE010000028.1"/>
</dbReference>
<organism evidence="2 3">
    <name type="scientific">Hominisplanchenecus faecis</name>
    <dbReference type="NCBI Taxonomy" id="2885351"/>
    <lineage>
        <taxon>Bacteria</taxon>
        <taxon>Bacillati</taxon>
        <taxon>Bacillota</taxon>
        <taxon>Clostridia</taxon>
        <taxon>Lachnospirales</taxon>
        <taxon>Lachnospiraceae</taxon>
        <taxon>Hominisplanchenecus</taxon>
    </lineage>
</organism>
<dbReference type="Gene3D" id="1.10.1760.20">
    <property type="match status" value="1"/>
</dbReference>
<dbReference type="EMBL" id="JAJEQE010000028">
    <property type="protein sequence ID" value="MCC2149361.1"/>
    <property type="molecule type" value="Genomic_DNA"/>
</dbReference>
<keyword evidence="3" id="KW-1185">Reference proteome</keyword>
<dbReference type="InterPro" id="IPR010898">
    <property type="entry name" value="Hpre_diP_synth_I"/>
</dbReference>
<name>A0ABS8EVZ6_9FIRM</name>
<accession>A0ABS8EVZ6</accession>
<evidence type="ECO:0000313" key="2">
    <source>
        <dbReference type="EMBL" id="MCC2149361.1"/>
    </source>
</evidence>
<feature type="transmembrane region" description="Helical" evidence="1">
    <location>
        <begin position="131"/>
        <end position="156"/>
    </location>
</feature>
<keyword evidence="1" id="KW-0812">Transmembrane</keyword>
<keyword evidence="1" id="KW-1133">Transmembrane helix</keyword>